<organism evidence="3 4">
    <name type="scientific">Hucho hucho</name>
    <name type="common">huchen</name>
    <dbReference type="NCBI Taxonomy" id="62062"/>
    <lineage>
        <taxon>Eukaryota</taxon>
        <taxon>Metazoa</taxon>
        <taxon>Chordata</taxon>
        <taxon>Craniata</taxon>
        <taxon>Vertebrata</taxon>
        <taxon>Euteleostomi</taxon>
        <taxon>Actinopterygii</taxon>
        <taxon>Neopterygii</taxon>
        <taxon>Teleostei</taxon>
        <taxon>Protacanthopterygii</taxon>
        <taxon>Salmoniformes</taxon>
        <taxon>Salmonidae</taxon>
        <taxon>Salmoninae</taxon>
        <taxon>Hucho</taxon>
    </lineage>
</organism>
<evidence type="ECO:0000256" key="1">
    <source>
        <dbReference type="PROSITE-ProRule" id="PRU00221"/>
    </source>
</evidence>
<dbReference type="GO" id="GO:0000463">
    <property type="term" value="P:maturation of LSU-rRNA from tricistronic rRNA transcript (SSU-rRNA, 5.8S rRNA, LSU-rRNA)"/>
    <property type="evidence" value="ECO:0007669"/>
    <property type="project" value="TreeGrafter"/>
</dbReference>
<dbReference type="GeneTree" id="ENSGT00930000150950"/>
<reference evidence="3" key="3">
    <citation type="submission" date="2025-09" db="UniProtKB">
        <authorList>
            <consortium name="Ensembl"/>
        </authorList>
    </citation>
    <scope>IDENTIFICATION</scope>
</reference>
<dbReference type="PROSITE" id="PS50294">
    <property type="entry name" value="WD_REPEATS_REGION"/>
    <property type="match status" value="1"/>
</dbReference>
<protein>
    <submittedName>
        <fullName evidence="3">WD repeat domain 12</fullName>
    </submittedName>
</protein>
<dbReference type="InterPro" id="IPR001680">
    <property type="entry name" value="WD40_rpt"/>
</dbReference>
<dbReference type="GO" id="GO:0070545">
    <property type="term" value="C:PeBoW complex"/>
    <property type="evidence" value="ECO:0007669"/>
    <property type="project" value="TreeGrafter"/>
</dbReference>
<dbReference type="Pfam" id="PF00400">
    <property type="entry name" value="WD40"/>
    <property type="match status" value="1"/>
</dbReference>
<reference evidence="4" key="1">
    <citation type="submission" date="2018-06" db="EMBL/GenBank/DDBJ databases">
        <title>Genome assembly of Danube salmon.</title>
        <authorList>
            <person name="Macqueen D.J."/>
            <person name="Gundappa M.K."/>
        </authorList>
    </citation>
    <scope>NUCLEOTIDE SEQUENCE [LARGE SCALE GENOMIC DNA]</scope>
</reference>
<evidence type="ECO:0000256" key="2">
    <source>
        <dbReference type="SAM" id="MobiDB-lite"/>
    </source>
</evidence>
<dbReference type="InterPro" id="IPR015943">
    <property type="entry name" value="WD40/YVTN_repeat-like_dom_sf"/>
</dbReference>
<evidence type="ECO:0000313" key="3">
    <source>
        <dbReference type="Ensembl" id="ENSHHUP00000020902.1"/>
    </source>
</evidence>
<feature type="region of interest" description="Disordered" evidence="2">
    <location>
        <begin position="75"/>
        <end position="115"/>
    </location>
</feature>
<dbReference type="PROSITE" id="PS50082">
    <property type="entry name" value="WD_REPEATS_2"/>
    <property type="match status" value="1"/>
</dbReference>
<dbReference type="GO" id="GO:0000466">
    <property type="term" value="P:maturation of 5.8S rRNA from tricistronic rRNA transcript (SSU-rRNA, 5.8S rRNA, LSU-rRNA)"/>
    <property type="evidence" value="ECO:0007669"/>
    <property type="project" value="TreeGrafter"/>
</dbReference>
<name>A0A4W5KW17_9TELE</name>
<dbReference type="SUPFAM" id="SSF50978">
    <property type="entry name" value="WD40 repeat-like"/>
    <property type="match status" value="1"/>
</dbReference>
<dbReference type="SMART" id="SM00320">
    <property type="entry name" value="WD40"/>
    <property type="match status" value="1"/>
</dbReference>
<dbReference type="PANTHER" id="PTHR19855:SF11">
    <property type="entry name" value="RIBOSOME BIOGENESIS PROTEIN WDR12"/>
    <property type="match status" value="1"/>
</dbReference>
<keyword evidence="1" id="KW-0853">WD repeat</keyword>
<proteinExistence type="predicted"/>
<dbReference type="AlphaFoldDB" id="A0A4W5KW17"/>
<dbReference type="Gene3D" id="2.130.10.10">
    <property type="entry name" value="YVTN repeat-like/Quinoprotein amine dehydrogenase"/>
    <property type="match status" value="1"/>
</dbReference>
<evidence type="ECO:0000313" key="4">
    <source>
        <dbReference type="Proteomes" id="UP000314982"/>
    </source>
</evidence>
<dbReference type="GO" id="GO:0030687">
    <property type="term" value="C:preribosome, large subunit precursor"/>
    <property type="evidence" value="ECO:0007669"/>
    <property type="project" value="TreeGrafter"/>
</dbReference>
<dbReference type="Ensembl" id="ENSHHUT00000021689.1">
    <property type="protein sequence ID" value="ENSHHUP00000020902.1"/>
    <property type="gene ID" value="ENSHHUG00000013113.1"/>
</dbReference>
<sequence length="115" mass="12975">HPYVCLDGLTSLLLTASLDQTILLWEWNSERNKLKARHCCRGHAGSVDTIATDPTRTKFCSGSWDKMLKIWSAVATEDEEEVEEPPSRPRKKQKTEQLGLTRVRRAAGPRLALSD</sequence>
<dbReference type="Proteomes" id="UP000314982">
    <property type="component" value="Unassembled WGS sequence"/>
</dbReference>
<reference evidence="3" key="2">
    <citation type="submission" date="2025-08" db="UniProtKB">
        <authorList>
            <consortium name="Ensembl"/>
        </authorList>
    </citation>
    <scope>IDENTIFICATION</scope>
</reference>
<accession>A0A4W5KW17</accession>
<keyword evidence="4" id="KW-1185">Reference proteome</keyword>
<feature type="repeat" description="WD" evidence="1">
    <location>
        <begin position="40"/>
        <end position="72"/>
    </location>
</feature>
<dbReference type="PANTHER" id="PTHR19855">
    <property type="entry name" value="WD40 REPEAT PROTEIN 12, 37"/>
    <property type="match status" value="1"/>
</dbReference>
<dbReference type="InterPro" id="IPR036322">
    <property type="entry name" value="WD40_repeat_dom_sf"/>
</dbReference>